<organism evidence="13 14">
    <name type="scientific">Candidatus Polarisedimenticola svalbardensis</name>
    <dbReference type="NCBI Taxonomy" id="2886004"/>
    <lineage>
        <taxon>Bacteria</taxon>
        <taxon>Pseudomonadati</taxon>
        <taxon>Acidobacteriota</taxon>
        <taxon>Candidatus Polarisedimenticolia</taxon>
        <taxon>Candidatus Polarisedimenticolales</taxon>
        <taxon>Candidatus Polarisedimenticolaceae</taxon>
        <taxon>Candidatus Polarisedimenticola</taxon>
    </lineage>
</organism>
<comment type="pathway">
    <text evidence="1 9 11">Cofactor biosynthesis; thiamine diphosphate biosynthesis; thiamine phosphate from 4-amino-2-methyl-5-diphosphomethylpyrimidine and 4-methyl-5-(2-phosphoethyl)-thiazole: step 1/1.</text>
</comment>
<accession>A0A8J7CM96</accession>
<feature type="binding site" evidence="9">
    <location>
        <begin position="189"/>
        <end position="190"/>
    </location>
    <ligand>
        <name>2-[(2R,5Z)-2-carboxy-4-methylthiazol-5(2H)-ylidene]ethyl phosphate</name>
        <dbReference type="ChEBI" id="CHEBI:62899"/>
    </ligand>
</feature>
<dbReference type="EMBL" id="JACXWD010000063">
    <property type="protein sequence ID" value="MBD3869163.1"/>
    <property type="molecule type" value="Genomic_DNA"/>
</dbReference>
<feature type="binding site" evidence="9">
    <location>
        <begin position="40"/>
        <end position="44"/>
    </location>
    <ligand>
        <name>4-amino-2-methyl-5-(diphosphooxymethyl)pyrimidine</name>
        <dbReference type="ChEBI" id="CHEBI:57841"/>
    </ligand>
</feature>
<evidence type="ECO:0000256" key="4">
    <source>
        <dbReference type="ARBA" id="ARBA00022842"/>
    </source>
</evidence>
<dbReference type="HAMAP" id="MF_00097">
    <property type="entry name" value="TMP_synthase"/>
    <property type="match status" value="1"/>
</dbReference>
<keyword evidence="2 9" id="KW-0808">Transferase</keyword>
<comment type="catalytic activity">
    <reaction evidence="8 9 10">
        <text>2-[(2R,5Z)-2-carboxy-4-methylthiazol-5(2H)-ylidene]ethyl phosphate + 4-amino-2-methyl-5-(diphosphooxymethyl)pyrimidine + 2 H(+) = thiamine phosphate + CO2 + diphosphate</text>
        <dbReference type="Rhea" id="RHEA:47844"/>
        <dbReference type="ChEBI" id="CHEBI:15378"/>
        <dbReference type="ChEBI" id="CHEBI:16526"/>
        <dbReference type="ChEBI" id="CHEBI:33019"/>
        <dbReference type="ChEBI" id="CHEBI:37575"/>
        <dbReference type="ChEBI" id="CHEBI:57841"/>
        <dbReference type="ChEBI" id="CHEBI:62899"/>
        <dbReference type="EC" id="2.5.1.3"/>
    </reaction>
</comment>
<protein>
    <recommendedName>
        <fullName evidence="9">Thiamine-phosphate synthase</fullName>
        <shortName evidence="9">TP synthase</shortName>
        <shortName evidence="9">TPS</shortName>
        <ecNumber evidence="9">2.5.1.3</ecNumber>
    </recommendedName>
    <alternativeName>
        <fullName evidence="9">Thiamine-phosphate pyrophosphorylase</fullName>
        <shortName evidence="9">TMP pyrophosphorylase</shortName>
        <shortName evidence="9">TMP-PPase</shortName>
    </alternativeName>
</protein>
<evidence type="ECO:0000313" key="14">
    <source>
        <dbReference type="Proteomes" id="UP000648239"/>
    </source>
</evidence>
<comment type="catalytic activity">
    <reaction evidence="6 9 10">
        <text>4-methyl-5-(2-phosphooxyethyl)-thiazole + 4-amino-2-methyl-5-(diphosphooxymethyl)pyrimidine + H(+) = thiamine phosphate + diphosphate</text>
        <dbReference type="Rhea" id="RHEA:22328"/>
        <dbReference type="ChEBI" id="CHEBI:15378"/>
        <dbReference type="ChEBI" id="CHEBI:33019"/>
        <dbReference type="ChEBI" id="CHEBI:37575"/>
        <dbReference type="ChEBI" id="CHEBI:57841"/>
        <dbReference type="ChEBI" id="CHEBI:58296"/>
        <dbReference type="EC" id="2.5.1.3"/>
    </reaction>
</comment>
<evidence type="ECO:0000256" key="8">
    <source>
        <dbReference type="ARBA" id="ARBA00047883"/>
    </source>
</evidence>
<dbReference type="PANTHER" id="PTHR20857:SF15">
    <property type="entry name" value="THIAMINE-PHOSPHATE SYNTHASE"/>
    <property type="match status" value="1"/>
</dbReference>
<dbReference type="GO" id="GO:0009228">
    <property type="term" value="P:thiamine biosynthetic process"/>
    <property type="evidence" value="ECO:0007669"/>
    <property type="project" value="UniProtKB-KW"/>
</dbReference>
<dbReference type="InterPro" id="IPR022998">
    <property type="entry name" value="ThiamineP_synth_TenI"/>
</dbReference>
<evidence type="ECO:0000256" key="10">
    <source>
        <dbReference type="RuleBase" id="RU003826"/>
    </source>
</evidence>
<evidence type="ECO:0000256" key="9">
    <source>
        <dbReference type="HAMAP-Rule" id="MF_00097"/>
    </source>
</evidence>
<feature type="domain" description="Thiamine phosphate synthase/TenI" evidence="12">
    <location>
        <begin position="11"/>
        <end position="192"/>
    </location>
</feature>
<dbReference type="Pfam" id="PF02581">
    <property type="entry name" value="TMP-TENI"/>
    <property type="match status" value="1"/>
</dbReference>
<comment type="function">
    <text evidence="9">Condenses 4-methyl-5-(beta-hydroxyethyl)thiazole monophosphate (THZ-P) and 2-methyl-4-amino-5-hydroxymethyl pyrimidine pyrophosphate (HMP-PP) to form thiamine monophosphate (TMP).</text>
</comment>
<gene>
    <name evidence="9 13" type="primary">thiE</name>
    <name evidence="13" type="ORF">IFK94_13655</name>
</gene>
<feature type="binding site" evidence="9">
    <location>
        <position position="74"/>
    </location>
    <ligand>
        <name>Mg(2+)</name>
        <dbReference type="ChEBI" id="CHEBI:18420"/>
    </ligand>
</feature>
<dbReference type="GO" id="GO:0009229">
    <property type="term" value="P:thiamine diphosphate biosynthetic process"/>
    <property type="evidence" value="ECO:0007669"/>
    <property type="project" value="UniProtKB-UniRule"/>
</dbReference>
<comment type="similarity">
    <text evidence="9 10">Belongs to the thiamine-phosphate synthase family.</text>
</comment>
<evidence type="ECO:0000256" key="2">
    <source>
        <dbReference type="ARBA" id="ARBA00022679"/>
    </source>
</evidence>
<evidence type="ECO:0000259" key="12">
    <source>
        <dbReference type="Pfam" id="PF02581"/>
    </source>
</evidence>
<feature type="binding site" evidence="9">
    <location>
        <position position="169"/>
    </location>
    <ligand>
        <name>2-[(2R,5Z)-2-carboxy-4-methylthiazol-5(2H)-ylidene]ethyl phosphate</name>
        <dbReference type="ChEBI" id="CHEBI:62899"/>
    </ligand>
</feature>
<comment type="catalytic activity">
    <reaction evidence="7 9 10">
        <text>2-(2-carboxy-4-methylthiazol-5-yl)ethyl phosphate + 4-amino-2-methyl-5-(diphosphooxymethyl)pyrimidine + 2 H(+) = thiamine phosphate + CO2 + diphosphate</text>
        <dbReference type="Rhea" id="RHEA:47848"/>
        <dbReference type="ChEBI" id="CHEBI:15378"/>
        <dbReference type="ChEBI" id="CHEBI:16526"/>
        <dbReference type="ChEBI" id="CHEBI:33019"/>
        <dbReference type="ChEBI" id="CHEBI:37575"/>
        <dbReference type="ChEBI" id="CHEBI:57841"/>
        <dbReference type="ChEBI" id="CHEBI:62890"/>
        <dbReference type="EC" id="2.5.1.3"/>
    </reaction>
</comment>
<dbReference type="InterPro" id="IPR013785">
    <property type="entry name" value="Aldolase_TIM"/>
</dbReference>
<reference evidence="13 14" key="1">
    <citation type="submission" date="2020-08" db="EMBL/GenBank/DDBJ databases">
        <title>Acidobacteriota in marine sediments use diverse sulfur dissimilation pathways.</title>
        <authorList>
            <person name="Wasmund K."/>
        </authorList>
    </citation>
    <scope>NUCLEOTIDE SEQUENCE [LARGE SCALE GENOMIC DNA]</scope>
    <source>
        <strain evidence="13">MAG AM4</strain>
    </source>
</reference>
<dbReference type="Gene3D" id="3.20.20.70">
    <property type="entry name" value="Aldolase class I"/>
    <property type="match status" value="1"/>
</dbReference>
<dbReference type="AlphaFoldDB" id="A0A8J7CM96"/>
<comment type="caution">
    <text evidence="13">The sequence shown here is derived from an EMBL/GenBank/DDBJ whole genome shotgun (WGS) entry which is preliminary data.</text>
</comment>
<feature type="binding site" evidence="9">
    <location>
        <begin position="138"/>
        <end position="140"/>
    </location>
    <ligand>
        <name>2-[(2R,5Z)-2-carboxy-4-methylthiazol-5(2H)-ylidene]ethyl phosphate</name>
        <dbReference type="ChEBI" id="CHEBI:62899"/>
    </ligand>
</feature>
<evidence type="ECO:0000256" key="11">
    <source>
        <dbReference type="RuleBase" id="RU004253"/>
    </source>
</evidence>
<dbReference type="SUPFAM" id="SSF51391">
    <property type="entry name" value="Thiamin phosphate synthase"/>
    <property type="match status" value="1"/>
</dbReference>
<dbReference type="GO" id="GO:0005737">
    <property type="term" value="C:cytoplasm"/>
    <property type="evidence" value="ECO:0007669"/>
    <property type="project" value="TreeGrafter"/>
</dbReference>
<proteinExistence type="inferred from homology"/>
<dbReference type="PANTHER" id="PTHR20857">
    <property type="entry name" value="THIAMINE-PHOSPHATE PYROPHOSPHORYLASE"/>
    <property type="match status" value="1"/>
</dbReference>
<feature type="binding site" evidence="9">
    <location>
        <position position="73"/>
    </location>
    <ligand>
        <name>4-amino-2-methyl-5-(diphosphooxymethyl)pyrimidine</name>
        <dbReference type="ChEBI" id="CHEBI:57841"/>
    </ligand>
</feature>
<feature type="binding site" evidence="9">
    <location>
        <position position="141"/>
    </location>
    <ligand>
        <name>4-amino-2-methyl-5-(diphosphooxymethyl)pyrimidine</name>
        <dbReference type="ChEBI" id="CHEBI:57841"/>
    </ligand>
</feature>
<evidence type="ECO:0000256" key="6">
    <source>
        <dbReference type="ARBA" id="ARBA00047334"/>
    </source>
</evidence>
<keyword evidence="5 9" id="KW-0784">Thiamine biosynthesis</keyword>
<dbReference type="NCBIfam" id="TIGR00693">
    <property type="entry name" value="thiE"/>
    <property type="match status" value="1"/>
</dbReference>
<evidence type="ECO:0000256" key="5">
    <source>
        <dbReference type="ARBA" id="ARBA00022977"/>
    </source>
</evidence>
<sequence>MNTGDRIGRVHVITDEVLQSRYLHADLAAMAARGGADRVQYREKRPISEEICTMALTGIRRELAGYGTRLMVDDRVREALGSGAYGVHLGRDDMPAVEARRLLGMSAVIGVTANSLDEALAASEGPVDYLGVGPVFGTRSKIDPAATLGLDGLKRIAQAVGLPIVAIGGIHAGNAGAVIEHGAFGVAVLSAVVCSKDPERATREIVVAVAGTAAREVKHDD</sequence>
<dbReference type="CDD" id="cd00564">
    <property type="entry name" value="TMP_TenI"/>
    <property type="match status" value="1"/>
</dbReference>
<evidence type="ECO:0000313" key="13">
    <source>
        <dbReference type="EMBL" id="MBD3869163.1"/>
    </source>
</evidence>
<comment type="cofactor">
    <cofactor evidence="9">
        <name>Mg(2+)</name>
        <dbReference type="ChEBI" id="CHEBI:18420"/>
    </cofactor>
    <text evidence="9">Binds 1 Mg(2+) ion per subunit.</text>
</comment>
<evidence type="ECO:0000256" key="7">
    <source>
        <dbReference type="ARBA" id="ARBA00047851"/>
    </source>
</evidence>
<evidence type="ECO:0000256" key="3">
    <source>
        <dbReference type="ARBA" id="ARBA00022723"/>
    </source>
</evidence>
<feature type="binding site" evidence="9">
    <location>
        <position position="93"/>
    </location>
    <ligand>
        <name>Mg(2+)</name>
        <dbReference type="ChEBI" id="CHEBI:18420"/>
    </ligand>
</feature>
<dbReference type="GO" id="GO:0000287">
    <property type="term" value="F:magnesium ion binding"/>
    <property type="evidence" value="ECO:0007669"/>
    <property type="project" value="UniProtKB-UniRule"/>
</dbReference>
<dbReference type="InterPro" id="IPR036206">
    <property type="entry name" value="ThiamineP_synth_sf"/>
</dbReference>
<keyword evidence="3 9" id="KW-0479">Metal-binding</keyword>
<evidence type="ECO:0000256" key="1">
    <source>
        <dbReference type="ARBA" id="ARBA00005165"/>
    </source>
</evidence>
<dbReference type="Proteomes" id="UP000648239">
    <property type="component" value="Unassembled WGS sequence"/>
</dbReference>
<dbReference type="InterPro" id="IPR034291">
    <property type="entry name" value="TMP_synthase"/>
</dbReference>
<dbReference type="EC" id="2.5.1.3" evidence="9"/>
<dbReference type="GO" id="GO:0004789">
    <property type="term" value="F:thiamine-phosphate diphosphorylase activity"/>
    <property type="evidence" value="ECO:0007669"/>
    <property type="project" value="UniProtKB-UniRule"/>
</dbReference>
<feature type="binding site" evidence="9">
    <location>
        <position position="112"/>
    </location>
    <ligand>
        <name>4-amino-2-methyl-5-(diphosphooxymethyl)pyrimidine</name>
        <dbReference type="ChEBI" id="CHEBI:57841"/>
    </ligand>
</feature>
<dbReference type="UniPathway" id="UPA00060">
    <property type="reaction ID" value="UER00141"/>
</dbReference>
<keyword evidence="4 9" id="KW-0460">Magnesium</keyword>
<name>A0A8J7CM96_9BACT</name>